<reference evidence="1 2" key="1">
    <citation type="submission" date="2014-08" db="EMBL/GenBank/DDBJ databases">
        <title>Genomic and Phenotypic Diversity of Colwellia psychrerythraea strains from Disparate Marine Basins.</title>
        <authorList>
            <person name="Techtmann S.M."/>
            <person name="Stelling S.C."/>
            <person name="Utturkar S.M."/>
            <person name="Alshibli N."/>
            <person name="Harris A."/>
            <person name="Brown S.D."/>
            <person name="Hazen T.C."/>
        </authorList>
    </citation>
    <scope>NUCLEOTIDE SEQUENCE [LARGE SCALE GENOMIC DNA]</scope>
    <source>
        <strain evidence="1 2">GAB14E</strain>
    </source>
</reference>
<proteinExistence type="predicted"/>
<name>A0A099KTV2_COLPS</name>
<sequence>MINVNSNSHSQTAISLKRNKGNLINKHLNFDIQLASMGSEHRNEIEAFIKQGFAKTYDAKISISTPYLLALSNGSFKAALGIRTGRDDLFLEQYLSGPIEQQAIFIDNKIERQEIVEFSHLFSNAKRFTIPLFMVTAVSLFCRNHKYLVFSGTEKVIKLLDNAGVPTTFIGNADHTKISTSTDDWGNYYSTNPKIMAVSLLEVMSVISEHPLYTRMFQSLDSQIAKICRQLR</sequence>
<evidence type="ECO:0000313" key="2">
    <source>
        <dbReference type="Proteomes" id="UP000029868"/>
    </source>
</evidence>
<dbReference type="Proteomes" id="UP000029868">
    <property type="component" value="Unassembled WGS sequence"/>
</dbReference>
<evidence type="ECO:0000313" key="1">
    <source>
        <dbReference type="EMBL" id="KGJ93986.1"/>
    </source>
</evidence>
<dbReference type="Pfam" id="PF12261">
    <property type="entry name" value="T_hemolysin"/>
    <property type="match status" value="1"/>
</dbReference>
<dbReference type="RefSeq" id="WP_052093657.1">
    <property type="nucleotide sequence ID" value="NZ_JQEC01000021.1"/>
</dbReference>
<protein>
    <submittedName>
        <fullName evidence="1">Thermostable hemolysin</fullName>
    </submittedName>
</protein>
<organism evidence="1 2">
    <name type="scientific">Colwellia psychrerythraea</name>
    <name type="common">Vibrio psychroerythus</name>
    <dbReference type="NCBI Taxonomy" id="28229"/>
    <lineage>
        <taxon>Bacteria</taxon>
        <taxon>Pseudomonadati</taxon>
        <taxon>Pseudomonadota</taxon>
        <taxon>Gammaproteobacteria</taxon>
        <taxon>Alteromonadales</taxon>
        <taxon>Colwelliaceae</taxon>
        <taxon>Colwellia</taxon>
    </lineage>
</organism>
<dbReference type="EMBL" id="JQEC01000021">
    <property type="protein sequence ID" value="KGJ93986.1"/>
    <property type="molecule type" value="Genomic_DNA"/>
</dbReference>
<dbReference type="OrthoDB" id="7432757at2"/>
<comment type="caution">
    <text evidence="1">The sequence shown here is derived from an EMBL/GenBank/DDBJ whole genome shotgun (WGS) entry which is preliminary data.</text>
</comment>
<dbReference type="PATRIC" id="fig|28229.3.peg.2164"/>
<gene>
    <name evidence="1" type="ORF">GAB14E_2541</name>
</gene>
<dbReference type="AlphaFoldDB" id="A0A099KTV2"/>
<accession>A0A099KTV2</accession>
<dbReference type="InterPro" id="IPR022050">
    <property type="entry name" value="T_hemolysin"/>
</dbReference>